<keyword evidence="1" id="KW-0472">Membrane</keyword>
<keyword evidence="1" id="KW-1133">Transmembrane helix</keyword>
<accession>A0ABU8S1R8</accession>
<dbReference type="RefSeq" id="WP_339589165.1">
    <property type="nucleotide sequence ID" value="NZ_JBBHJZ010000006.1"/>
</dbReference>
<organism evidence="2 3">
    <name type="scientific">Novosphingobium anseongense</name>
    <dbReference type="NCBI Taxonomy" id="3133436"/>
    <lineage>
        <taxon>Bacteria</taxon>
        <taxon>Pseudomonadati</taxon>
        <taxon>Pseudomonadota</taxon>
        <taxon>Alphaproteobacteria</taxon>
        <taxon>Sphingomonadales</taxon>
        <taxon>Sphingomonadaceae</taxon>
        <taxon>Novosphingobium</taxon>
    </lineage>
</organism>
<dbReference type="InterPro" id="IPR021330">
    <property type="entry name" value="DUF2939"/>
</dbReference>
<keyword evidence="1" id="KW-0812">Transmembrane</keyword>
<dbReference type="Pfam" id="PF11159">
    <property type="entry name" value="DUF2939"/>
    <property type="match status" value="1"/>
</dbReference>
<reference evidence="2 3" key="1">
    <citation type="submission" date="2024-03" db="EMBL/GenBank/DDBJ databases">
        <authorList>
            <person name="Jo J.-H."/>
        </authorList>
    </citation>
    <scope>NUCLEOTIDE SEQUENCE [LARGE SCALE GENOMIC DNA]</scope>
    <source>
        <strain evidence="2 3">PS1R-30</strain>
    </source>
</reference>
<protein>
    <submittedName>
        <fullName evidence="2">DUF2939 domain-containing protein</fullName>
    </submittedName>
</protein>
<evidence type="ECO:0000313" key="3">
    <source>
        <dbReference type="Proteomes" id="UP001361239"/>
    </source>
</evidence>
<sequence length="292" mass="31653">MSPRKKAKVTILGFNVAAAALVGTWYWRSPVATIAAIRQAAIEEDAVELAKGVDLAALRDQMRLRVGRSGSASDGQNSPIGMALASAMVDSTFDLGAVQRTILTGSPYAALGAGSDEPVGWTVSSRGIDVFRARIAANSDNPIELMFRRDILRWKLSGIKGIPDPAALREEQDARRDLVLNFPANRQDRRVMPNGAEFFSVSGTITNVGDVARELGAIVVTLRDRSGRRLSSLEITPPRSRLEHGETTEVNEAFTDIPVEATTAEISWKPRQGIASPVTARFNIRSQFNDLP</sequence>
<dbReference type="EMBL" id="JBBHJZ010000006">
    <property type="protein sequence ID" value="MEJ5979224.1"/>
    <property type="molecule type" value="Genomic_DNA"/>
</dbReference>
<name>A0ABU8S1R8_9SPHN</name>
<proteinExistence type="predicted"/>
<gene>
    <name evidence="2" type="ORF">WG901_21405</name>
</gene>
<dbReference type="Proteomes" id="UP001361239">
    <property type="component" value="Unassembled WGS sequence"/>
</dbReference>
<comment type="caution">
    <text evidence="2">The sequence shown here is derived from an EMBL/GenBank/DDBJ whole genome shotgun (WGS) entry which is preliminary data.</text>
</comment>
<keyword evidence="3" id="KW-1185">Reference proteome</keyword>
<evidence type="ECO:0000313" key="2">
    <source>
        <dbReference type="EMBL" id="MEJ5979224.1"/>
    </source>
</evidence>
<evidence type="ECO:0000256" key="1">
    <source>
        <dbReference type="SAM" id="Phobius"/>
    </source>
</evidence>
<feature type="transmembrane region" description="Helical" evidence="1">
    <location>
        <begin position="9"/>
        <end position="27"/>
    </location>
</feature>